<proteinExistence type="predicted"/>
<evidence type="ECO:0000313" key="3">
    <source>
        <dbReference type="Proteomes" id="UP001651880"/>
    </source>
</evidence>
<gene>
    <name evidence="2" type="ORF">LJD61_02005</name>
</gene>
<accession>A0ABT1NAP9</accession>
<reference evidence="2 3" key="1">
    <citation type="submission" date="2021-10" db="EMBL/GenBank/DDBJ databases">
        <title>Lutispora strain m25 sp. nov., a thermophilic, non-spore-forming bacterium isolated from a lab-scale methanogenic bioreactor digesting anaerobic sludge.</title>
        <authorList>
            <person name="El Houari A."/>
            <person name="Mcdonald J."/>
        </authorList>
    </citation>
    <scope>NUCLEOTIDE SEQUENCE [LARGE SCALE GENOMIC DNA]</scope>
    <source>
        <strain evidence="3">m25</strain>
    </source>
</reference>
<keyword evidence="1" id="KW-1133">Transmembrane helix</keyword>
<dbReference type="RefSeq" id="WP_255225811.1">
    <property type="nucleotide sequence ID" value="NZ_JAJEKE010000001.1"/>
</dbReference>
<dbReference type="Proteomes" id="UP001651880">
    <property type="component" value="Unassembled WGS sequence"/>
</dbReference>
<dbReference type="EMBL" id="JAJEKE010000001">
    <property type="protein sequence ID" value="MCQ1528323.1"/>
    <property type="molecule type" value="Genomic_DNA"/>
</dbReference>
<name>A0ABT1NAP9_9FIRM</name>
<organism evidence="2 3">
    <name type="scientific">Lutispora saccharofermentans</name>
    <dbReference type="NCBI Taxonomy" id="3024236"/>
    <lineage>
        <taxon>Bacteria</taxon>
        <taxon>Bacillati</taxon>
        <taxon>Bacillota</taxon>
        <taxon>Clostridia</taxon>
        <taxon>Lutisporales</taxon>
        <taxon>Lutisporaceae</taxon>
        <taxon>Lutispora</taxon>
    </lineage>
</organism>
<sequence>MKNKHVIESFHKIAPSEAAKERILNKTFERYLSEESSSKKVFDMKKTFSWKRLAPVAACLVVAVAISIPFLNNTGSGDFMLSNSDKGIKVSYTDKLPEGEPLNGELVELTEEQLYANTQFGHPVAAFAGTVKDYKFVDVDFGGWQYDSTWTIYNIEVEKTLRGDAKPGDIVTVLITAPAYSVDSIWGGFRLDIGDKGMFMPMNNDVNSTYSANGKTLCLLDLAQYAIQDSRYMQLAQDQAVLDNIIQEVEAKIAQYN</sequence>
<comment type="caution">
    <text evidence="2">The sequence shown here is derived from an EMBL/GenBank/DDBJ whole genome shotgun (WGS) entry which is preliminary data.</text>
</comment>
<evidence type="ECO:0000313" key="2">
    <source>
        <dbReference type="EMBL" id="MCQ1528323.1"/>
    </source>
</evidence>
<evidence type="ECO:0000256" key="1">
    <source>
        <dbReference type="SAM" id="Phobius"/>
    </source>
</evidence>
<keyword evidence="1" id="KW-0812">Transmembrane</keyword>
<protein>
    <recommendedName>
        <fullName evidence="4">DUF4179 domain-containing protein</fullName>
    </recommendedName>
</protein>
<feature type="transmembrane region" description="Helical" evidence="1">
    <location>
        <begin position="53"/>
        <end position="71"/>
    </location>
</feature>
<keyword evidence="3" id="KW-1185">Reference proteome</keyword>
<evidence type="ECO:0008006" key="4">
    <source>
        <dbReference type="Google" id="ProtNLM"/>
    </source>
</evidence>
<keyword evidence="1" id="KW-0472">Membrane</keyword>